<name>A0A1Y2S9X6_9GAMM</name>
<dbReference type="PANTHER" id="PTHR34413:SF1">
    <property type="entry name" value="CYTOPLASMIC PROTEIN"/>
    <property type="match status" value="1"/>
</dbReference>
<evidence type="ECO:0000313" key="2">
    <source>
        <dbReference type="EMBL" id="OTA14731.1"/>
    </source>
</evidence>
<comment type="caution">
    <text evidence="2">The sequence shown here is derived from an EMBL/GenBank/DDBJ whole genome shotgun (WGS) entry which is preliminary data.</text>
</comment>
<dbReference type="AlphaFoldDB" id="A0A1Y2S9X6"/>
<accession>A0A1Y2S9X6</accession>
<evidence type="ECO:0000313" key="3">
    <source>
        <dbReference type="Proteomes" id="UP000194350"/>
    </source>
</evidence>
<protein>
    <submittedName>
        <fullName evidence="2">Phage tail fiber assembly</fullName>
    </submittedName>
</protein>
<keyword evidence="3" id="KW-1185">Reference proteome</keyword>
<dbReference type="EMBL" id="MUBJ01000024">
    <property type="protein sequence ID" value="OTA14731.1"/>
    <property type="molecule type" value="Genomic_DNA"/>
</dbReference>
<evidence type="ECO:0000256" key="1">
    <source>
        <dbReference type="SAM" id="MobiDB-lite"/>
    </source>
</evidence>
<dbReference type="InterPro" id="IPR003458">
    <property type="entry name" value="Phage_T4_Gp38_tail_assem"/>
</dbReference>
<dbReference type="InterPro" id="IPR051220">
    <property type="entry name" value="TFA_Chaperone"/>
</dbReference>
<dbReference type="OrthoDB" id="8596093at2"/>
<reference evidence="2 3" key="1">
    <citation type="submission" date="2016-10" db="EMBL/GenBank/DDBJ databases">
        <title>Systematic genetic and metabolomic analysis of Xenorhabdus and Photorhabdus spp., highlights the requirements for a dual symbiotic and pathogenic life style.</title>
        <authorList>
            <person name="Tobias N.J."/>
            <person name="Wolff H."/>
            <person name="Djahanschiri B."/>
            <person name="Pidot S.J."/>
            <person name="Stinear T.P."/>
            <person name="Ebersberger I."/>
            <person name="Bode H.B."/>
        </authorList>
    </citation>
    <scope>NUCLEOTIDE SEQUENCE [LARGE SCALE GENOMIC DNA]</scope>
    <source>
        <strain evidence="2 3">DSM 22392</strain>
    </source>
</reference>
<feature type="region of interest" description="Disordered" evidence="1">
    <location>
        <begin position="50"/>
        <end position="73"/>
    </location>
</feature>
<sequence>MYVYSAKNNMFYPEILKPDYVREGKWPDAGISVSEAVYLEFAANRPPVGKRRVAGSNGLPAWDDIPPPTQEELQHRAEREKQYRMSLATKAIAPLQDAADLDMASDEEKKALINWRKYRVLLNRVNCAIAPDIDWPEQPK</sequence>
<proteinExistence type="predicted"/>
<dbReference type="PANTHER" id="PTHR34413">
    <property type="entry name" value="PROPHAGE TAIL FIBER ASSEMBLY PROTEIN HOMOLOG TFAE-RELATED-RELATED"/>
    <property type="match status" value="1"/>
</dbReference>
<dbReference type="Pfam" id="PF02413">
    <property type="entry name" value="Caudo_TAP"/>
    <property type="match status" value="1"/>
</dbReference>
<organism evidence="2 3">
    <name type="scientific">Xenorhabdus vietnamensis</name>
    <dbReference type="NCBI Taxonomy" id="351656"/>
    <lineage>
        <taxon>Bacteria</taxon>
        <taxon>Pseudomonadati</taxon>
        <taxon>Pseudomonadota</taxon>
        <taxon>Gammaproteobacteria</taxon>
        <taxon>Enterobacterales</taxon>
        <taxon>Morganellaceae</taxon>
        <taxon>Xenorhabdus</taxon>
    </lineage>
</organism>
<dbReference type="STRING" id="351656.Xvie_03432"/>
<gene>
    <name evidence="2" type="ORF">Xvie_03432</name>
</gene>
<dbReference type="Proteomes" id="UP000194350">
    <property type="component" value="Unassembled WGS sequence"/>
</dbReference>
<dbReference type="RefSeq" id="WP_086110350.1">
    <property type="nucleotide sequence ID" value="NZ_CAWNGD010000067.1"/>
</dbReference>